<reference evidence="1 2" key="2">
    <citation type="submission" date="2020-07" db="EMBL/GenBank/DDBJ databases">
        <title>Genome assembly of wild tea tree DASZ reveals pedigree and selection history of tea varieties.</title>
        <authorList>
            <person name="Zhang W."/>
        </authorList>
    </citation>
    <scope>NUCLEOTIDE SEQUENCE [LARGE SCALE GENOMIC DNA]</scope>
    <source>
        <strain evidence="2">cv. G240</strain>
        <tissue evidence="1">Leaf</tissue>
    </source>
</reference>
<gene>
    <name evidence="1" type="ORF">HYC85_020667</name>
</gene>
<accession>A0A7J7GS64</accession>
<dbReference type="Proteomes" id="UP000593564">
    <property type="component" value="Unassembled WGS sequence"/>
</dbReference>
<protein>
    <submittedName>
        <fullName evidence="1">Uncharacterized protein</fullName>
    </submittedName>
</protein>
<name>A0A7J7GS64_CAMSI</name>
<organism evidence="1 2">
    <name type="scientific">Camellia sinensis</name>
    <name type="common">Tea plant</name>
    <name type="synonym">Thea sinensis</name>
    <dbReference type="NCBI Taxonomy" id="4442"/>
    <lineage>
        <taxon>Eukaryota</taxon>
        <taxon>Viridiplantae</taxon>
        <taxon>Streptophyta</taxon>
        <taxon>Embryophyta</taxon>
        <taxon>Tracheophyta</taxon>
        <taxon>Spermatophyta</taxon>
        <taxon>Magnoliopsida</taxon>
        <taxon>eudicotyledons</taxon>
        <taxon>Gunneridae</taxon>
        <taxon>Pentapetalae</taxon>
        <taxon>asterids</taxon>
        <taxon>Ericales</taxon>
        <taxon>Theaceae</taxon>
        <taxon>Camellia</taxon>
    </lineage>
</organism>
<sequence>MFNEMPSGVSTKFVHGEREEMVHEGRIKWRRNSVLVHVKEFTDKSIRESYI</sequence>
<reference evidence="2" key="1">
    <citation type="journal article" date="2020" name="Nat. Commun.">
        <title>Genome assembly of wild tea tree DASZ reveals pedigree and selection history of tea varieties.</title>
        <authorList>
            <person name="Zhang W."/>
            <person name="Zhang Y."/>
            <person name="Qiu H."/>
            <person name="Guo Y."/>
            <person name="Wan H."/>
            <person name="Zhang X."/>
            <person name="Scossa F."/>
            <person name="Alseekh S."/>
            <person name="Zhang Q."/>
            <person name="Wang P."/>
            <person name="Xu L."/>
            <person name="Schmidt M.H."/>
            <person name="Jia X."/>
            <person name="Li D."/>
            <person name="Zhu A."/>
            <person name="Guo F."/>
            <person name="Chen W."/>
            <person name="Ni D."/>
            <person name="Usadel B."/>
            <person name="Fernie A.R."/>
            <person name="Wen W."/>
        </authorList>
    </citation>
    <scope>NUCLEOTIDE SEQUENCE [LARGE SCALE GENOMIC DNA]</scope>
    <source>
        <strain evidence="2">cv. G240</strain>
    </source>
</reference>
<evidence type="ECO:0000313" key="2">
    <source>
        <dbReference type="Proteomes" id="UP000593564"/>
    </source>
</evidence>
<keyword evidence="2" id="KW-1185">Reference proteome</keyword>
<dbReference type="AlphaFoldDB" id="A0A7J7GS64"/>
<dbReference type="EMBL" id="JACBKZ010000009">
    <property type="protein sequence ID" value="KAF5943025.1"/>
    <property type="molecule type" value="Genomic_DNA"/>
</dbReference>
<evidence type="ECO:0000313" key="1">
    <source>
        <dbReference type="EMBL" id="KAF5943025.1"/>
    </source>
</evidence>
<comment type="caution">
    <text evidence="1">The sequence shown here is derived from an EMBL/GenBank/DDBJ whole genome shotgun (WGS) entry which is preliminary data.</text>
</comment>
<proteinExistence type="predicted"/>